<evidence type="ECO:0000313" key="4">
    <source>
        <dbReference type="Proteomes" id="UP001179280"/>
    </source>
</evidence>
<dbReference type="RefSeq" id="WP_204466655.1">
    <property type="nucleotide sequence ID" value="NZ_JAFBCV010000008.1"/>
</dbReference>
<dbReference type="InterPro" id="IPR016040">
    <property type="entry name" value="NAD(P)-bd_dom"/>
</dbReference>
<dbReference type="PRINTS" id="PR01713">
    <property type="entry name" value="NUCEPIMERASE"/>
</dbReference>
<keyword evidence="3" id="KW-0413">Isomerase</keyword>
<proteinExistence type="predicted"/>
<dbReference type="InterPro" id="IPR036291">
    <property type="entry name" value="NAD(P)-bd_dom_sf"/>
</dbReference>
<dbReference type="GO" id="GO:0050378">
    <property type="term" value="F:UDP-glucuronate 4-epimerase activity"/>
    <property type="evidence" value="ECO:0007669"/>
    <property type="project" value="UniProtKB-EC"/>
</dbReference>
<dbReference type="Gene3D" id="3.90.25.10">
    <property type="entry name" value="UDP-galactose 4-epimerase, domain 1"/>
    <property type="match status" value="1"/>
</dbReference>
<accession>A0ABS2SV38</accession>
<protein>
    <submittedName>
        <fullName evidence="3">UDP-glucuronate 4-epimerase</fullName>
        <ecNumber evidence="3">5.1.3.6</ecNumber>
    </submittedName>
</protein>
<keyword evidence="1" id="KW-0520">NAD</keyword>
<reference evidence="3" key="1">
    <citation type="submission" date="2021-01" db="EMBL/GenBank/DDBJ databases">
        <title>Genomic Encyclopedia of Type Strains, Phase IV (KMG-IV): sequencing the most valuable type-strain genomes for metagenomic binning, comparative biology and taxonomic classification.</title>
        <authorList>
            <person name="Goeker M."/>
        </authorList>
    </citation>
    <scope>NUCLEOTIDE SEQUENCE</scope>
    <source>
        <strain evidence="3">DSM 21943</strain>
    </source>
</reference>
<organism evidence="3 4">
    <name type="scientific">Shouchella xiaoxiensis</name>
    <dbReference type="NCBI Taxonomy" id="766895"/>
    <lineage>
        <taxon>Bacteria</taxon>
        <taxon>Bacillati</taxon>
        <taxon>Bacillota</taxon>
        <taxon>Bacilli</taxon>
        <taxon>Bacillales</taxon>
        <taxon>Bacillaceae</taxon>
        <taxon>Shouchella</taxon>
    </lineage>
</organism>
<keyword evidence="4" id="KW-1185">Reference proteome</keyword>
<evidence type="ECO:0000259" key="2">
    <source>
        <dbReference type="Pfam" id="PF16363"/>
    </source>
</evidence>
<gene>
    <name evidence="3" type="ORF">JOC54_002683</name>
</gene>
<dbReference type="PANTHER" id="PTHR43574">
    <property type="entry name" value="EPIMERASE-RELATED"/>
    <property type="match status" value="1"/>
</dbReference>
<dbReference type="Pfam" id="PF16363">
    <property type="entry name" value="GDP_Man_Dehyd"/>
    <property type="match status" value="1"/>
</dbReference>
<name>A0ABS2SV38_9BACI</name>
<feature type="domain" description="NAD(P)-binding" evidence="2">
    <location>
        <begin position="13"/>
        <end position="328"/>
    </location>
</feature>
<comment type="caution">
    <text evidence="3">The sequence shown here is derived from an EMBL/GenBank/DDBJ whole genome shotgun (WGS) entry which is preliminary data.</text>
</comment>
<dbReference type="SUPFAM" id="SSF51735">
    <property type="entry name" value="NAD(P)-binding Rossmann-fold domains"/>
    <property type="match status" value="1"/>
</dbReference>
<evidence type="ECO:0000256" key="1">
    <source>
        <dbReference type="ARBA" id="ARBA00023027"/>
    </source>
</evidence>
<dbReference type="EMBL" id="JAFBCV010000008">
    <property type="protein sequence ID" value="MBM7839403.1"/>
    <property type="molecule type" value="Genomic_DNA"/>
</dbReference>
<dbReference type="Proteomes" id="UP001179280">
    <property type="component" value="Unassembled WGS sequence"/>
</dbReference>
<dbReference type="EC" id="5.1.3.6" evidence="3"/>
<dbReference type="Gene3D" id="3.40.50.720">
    <property type="entry name" value="NAD(P)-binding Rossmann-like Domain"/>
    <property type="match status" value="1"/>
</dbReference>
<evidence type="ECO:0000313" key="3">
    <source>
        <dbReference type="EMBL" id="MBM7839403.1"/>
    </source>
</evidence>
<sequence>MDYKPLDLNKTYLITGVAGFIGHFLAKKLLDQGCTVIGIDNMNSYYDVNLKIARLDLLYPYDKFTFLKCDISNKKELFNVYEEYRPNVVFNLAAQAGVRYSLENPDAYIQSNIVGFTNILEACRMHPVDHLIYASSSSVYGSNKKVPFEETDSVDHPVSLYAATKKSNELIAHTYSHLYGIPATGLRFFTVYGPMGRPDMAYFGFTDKYFKSEPIHIYNNKDFDNDLYRDFTYIDDIVLGIERLISVPPQEDVPHTVYNIGNNNPEKLMNFIHELENALTQALNREVSFNKVYEPMKPGDVPATYASTDKLFKAINFKPETSIKNGLSNFANWYVDYYKKL</sequence>